<dbReference type="Gene3D" id="3.30.1870.10">
    <property type="entry name" value="EreA-like, domain 2"/>
    <property type="match status" value="1"/>
</dbReference>
<dbReference type="PANTHER" id="PTHR31299">
    <property type="entry name" value="ESTERASE, PUTATIVE (AFU_ORTHOLOGUE AFUA_1G05850)-RELATED"/>
    <property type="match status" value="1"/>
</dbReference>
<keyword evidence="3" id="KW-1185">Reference proteome</keyword>
<evidence type="ECO:0000313" key="3">
    <source>
        <dbReference type="Proteomes" id="UP000756710"/>
    </source>
</evidence>
<reference evidence="1" key="1">
    <citation type="submission" date="2014-05" db="EMBL/GenBank/DDBJ databases">
        <authorList>
            <person name="Horn Fabian"/>
        </authorList>
    </citation>
    <scope>NUCLEOTIDE SEQUENCE</scope>
</reference>
<dbReference type="EMBL" id="LK022848">
    <property type="protein sequence ID" value="CDR10166.1"/>
    <property type="molecule type" value="Genomic_DNA"/>
</dbReference>
<dbReference type="Gene3D" id="3.40.1660.10">
    <property type="entry name" value="EreA-like (biosynthetic domain)"/>
    <property type="match status" value="1"/>
</dbReference>
<evidence type="ECO:0000313" key="1">
    <source>
        <dbReference type="EMBL" id="CDR10166.1"/>
    </source>
</evidence>
<dbReference type="Pfam" id="PF05139">
    <property type="entry name" value="Erythro_esteras"/>
    <property type="match status" value="2"/>
</dbReference>
<dbReference type="InterPro" id="IPR052036">
    <property type="entry name" value="Hydrolase/PRTase-associated"/>
</dbReference>
<dbReference type="InterPro" id="IPR007815">
    <property type="entry name" value="Emycin_Estase"/>
</dbReference>
<organism evidence="1">
    <name type="scientific">Streptomyces iranensis</name>
    <dbReference type="NCBI Taxonomy" id="576784"/>
    <lineage>
        <taxon>Bacteria</taxon>
        <taxon>Bacillati</taxon>
        <taxon>Actinomycetota</taxon>
        <taxon>Actinomycetes</taxon>
        <taxon>Kitasatosporales</taxon>
        <taxon>Streptomycetaceae</taxon>
        <taxon>Streptomyces</taxon>
        <taxon>Streptomyces violaceusniger group</taxon>
    </lineage>
</organism>
<dbReference type="EMBL" id="JAGGLR010000017">
    <property type="protein sequence ID" value="MBP2064891.1"/>
    <property type="molecule type" value="Genomic_DNA"/>
</dbReference>
<keyword evidence="2" id="KW-0378">Hydrolase</keyword>
<protein>
    <submittedName>
        <fullName evidence="1 2">Erythromycin esterase</fullName>
        <ecNumber evidence="2">3.1.1.-</ecNumber>
    </submittedName>
</protein>
<dbReference type="SUPFAM" id="SSF159501">
    <property type="entry name" value="EreA/ChaN-like"/>
    <property type="match status" value="1"/>
</dbReference>
<evidence type="ECO:0000313" key="2">
    <source>
        <dbReference type="EMBL" id="MBP2064891.1"/>
    </source>
</evidence>
<dbReference type="RefSeq" id="WP_044575940.1">
    <property type="nucleotide sequence ID" value="NZ_BAABDR010000007.1"/>
</dbReference>
<gene>
    <name evidence="2" type="ORF">J2Z30_005917</name>
    <name evidence="1" type="ORF">SIRAN6744</name>
</gene>
<name>A0A060ZWI7_9ACTN</name>
<dbReference type="GO" id="GO:0016787">
    <property type="term" value="F:hydrolase activity"/>
    <property type="evidence" value="ECO:0007669"/>
    <property type="project" value="UniProtKB-KW"/>
</dbReference>
<dbReference type="HOGENOM" id="CLU_026490_2_1_11"/>
<dbReference type="PANTHER" id="PTHR31299:SF0">
    <property type="entry name" value="ESTERASE, PUTATIVE (AFU_ORTHOLOGUE AFUA_1G05850)-RELATED"/>
    <property type="match status" value="1"/>
</dbReference>
<dbReference type="AlphaFoldDB" id="A0A060ZWI7"/>
<sequence>MTEMVTRWIEDHAHRLTTLDPEAPLTDLLPLVDIVGDAEVVAIGASTRQTHELSALSHRIVRLLVEERGFRSLAWEGDNPSGIGLDEYIGTGAGDPRALLAEARSFWQTEEFLDVVRWMRSFNRRHPDDPVRFVDTAPTAQEHLSQLSLPDGLARIELGLAEDTIRWHENTADRIVYWGGLAHTVNGTPRAVSPPSPPMTHRNAGSYLRERFGAGYVSIGLTFHHGMAPGPVPAPPAEFADAILGGTALDAYLLDPRADSPAPVRTWLTTPTRTRLLGPCYDPAADAAHHLSGGSLADWCDAVLHVQEVTPARLLSHTRD</sequence>
<proteinExistence type="predicted"/>
<dbReference type="EC" id="3.1.1.-" evidence="2"/>
<reference evidence="2 3" key="2">
    <citation type="submission" date="2021-03" db="EMBL/GenBank/DDBJ databases">
        <title>Genomic Encyclopedia of Type Strains, Phase IV (KMG-IV): sequencing the most valuable type-strain genomes for metagenomic binning, comparative biology and taxonomic classification.</title>
        <authorList>
            <person name="Goeker M."/>
        </authorList>
    </citation>
    <scope>NUCLEOTIDE SEQUENCE [LARGE SCALE GENOMIC DNA]</scope>
    <source>
        <strain evidence="2 3">DSM 41954</strain>
    </source>
</reference>
<accession>A0A060ZWI7</accession>
<dbReference type="GO" id="GO:0046677">
    <property type="term" value="P:response to antibiotic"/>
    <property type="evidence" value="ECO:0007669"/>
    <property type="project" value="InterPro"/>
</dbReference>
<dbReference type="Proteomes" id="UP000756710">
    <property type="component" value="Unassembled WGS sequence"/>
</dbReference>
<dbReference type="CDD" id="cd14728">
    <property type="entry name" value="Ere-like"/>
    <property type="match status" value="1"/>
</dbReference>